<proteinExistence type="predicted"/>
<sequence>MIISSDTTYKGGLTLIKIDTSYQDRCYVFEKRNGKIVNRTDRCCLRQGLWIFTDSVGNYSTCFYTDGNDFGKWKSYNKYGKLLKETEEVSLGQKHYITKEIDYSGCKAVTIVNMPFWGFYITYFFIVIPILVFLSIVRILLNHHIYNIENNTNYSLFGNRFKLAVNESGQLRHELLSTFTIFFFRYKPENKPAVVISNLLSLLCFGSYAILIIGPMACR</sequence>
<keyword evidence="3" id="KW-1185">Reference proteome</keyword>
<gene>
    <name evidence="2" type="ORF">Mucpa_4778</name>
</gene>
<keyword evidence="1" id="KW-0472">Membrane</keyword>
<keyword evidence="1" id="KW-1133">Transmembrane helix</keyword>
<reference evidence="2" key="1">
    <citation type="submission" date="2011-09" db="EMBL/GenBank/DDBJ databases">
        <title>The permanent draft genome of Mucilaginibacter paludis DSM 18603.</title>
        <authorList>
            <consortium name="US DOE Joint Genome Institute (JGI-PGF)"/>
            <person name="Lucas S."/>
            <person name="Han J."/>
            <person name="Lapidus A."/>
            <person name="Bruce D."/>
            <person name="Goodwin L."/>
            <person name="Pitluck S."/>
            <person name="Peters L."/>
            <person name="Kyrpides N."/>
            <person name="Mavromatis K."/>
            <person name="Ivanova N."/>
            <person name="Mikhailova N."/>
            <person name="Held B."/>
            <person name="Detter J.C."/>
            <person name="Tapia R."/>
            <person name="Han C."/>
            <person name="Land M."/>
            <person name="Hauser L."/>
            <person name="Markowitz V."/>
            <person name="Cheng J.-F."/>
            <person name="Hugenholtz P."/>
            <person name="Woyke T."/>
            <person name="Wu D."/>
            <person name="Tindall B."/>
            <person name="Brambilla E."/>
            <person name="Klenk H.-P."/>
            <person name="Eisen J.A."/>
        </authorList>
    </citation>
    <scope>NUCLEOTIDE SEQUENCE [LARGE SCALE GENOMIC DNA]</scope>
    <source>
        <strain evidence="2">DSM 18603</strain>
    </source>
</reference>
<name>H1Y345_9SPHI</name>
<evidence type="ECO:0000313" key="3">
    <source>
        <dbReference type="Proteomes" id="UP000002774"/>
    </source>
</evidence>
<dbReference type="HOGENOM" id="CLU_1260262_0_0_10"/>
<evidence type="ECO:0000313" key="2">
    <source>
        <dbReference type="EMBL" id="EHQ28863.1"/>
    </source>
</evidence>
<accession>H1Y345</accession>
<feature type="transmembrane region" description="Helical" evidence="1">
    <location>
        <begin position="193"/>
        <end position="217"/>
    </location>
</feature>
<dbReference type="EMBL" id="CM001403">
    <property type="protein sequence ID" value="EHQ28863.1"/>
    <property type="molecule type" value="Genomic_DNA"/>
</dbReference>
<organism evidence="2 3">
    <name type="scientific">Mucilaginibacter paludis DSM 18603</name>
    <dbReference type="NCBI Taxonomy" id="714943"/>
    <lineage>
        <taxon>Bacteria</taxon>
        <taxon>Pseudomonadati</taxon>
        <taxon>Bacteroidota</taxon>
        <taxon>Sphingobacteriia</taxon>
        <taxon>Sphingobacteriales</taxon>
        <taxon>Sphingobacteriaceae</taxon>
        <taxon>Mucilaginibacter</taxon>
    </lineage>
</organism>
<keyword evidence="1" id="KW-0812">Transmembrane</keyword>
<dbReference type="AlphaFoldDB" id="H1Y345"/>
<dbReference type="Proteomes" id="UP000002774">
    <property type="component" value="Chromosome"/>
</dbReference>
<evidence type="ECO:0000256" key="1">
    <source>
        <dbReference type="SAM" id="Phobius"/>
    </source>
</evidence>
<feature type="transmembrane region" description="Helical" evidence="1">
    <location>
        <begin position="117"/>
        <end position="141"/>
    </location>
</feature>
<protein>
    <submittedName>
        <fullName evidence="2">Uncharacterized protein</fullName>
    </submittedName>
</protein>